<feature type="non-terminal residue" evidence="2">
    <location>
        <position position="1"/>
    </location>
</feature>
<proteinExistence type="predicted"/>
<reference evidence="2" key="1">
    <citation type="journal article" date="2015" name="Nature">
        <title>Complex archaea that bridge the gap between prokaryotes and eukaryotes.</title>
        <authorList>
            <person name="Spang A."/>
            <person name="Saw J.H."/>
            <person name="Jorgensen S.L."/>
            <person name="Zaremba-Niedzwiedzka K."/>
            <person name="Martijn J."/>
            <person name="Lind A.E."/>
            <person name="van Eijk R."/>
            <person name="Schleper C."/>
            <person name="Guy L."/>
            <person name="Ettema T.J."/>
        </authorList>
    </citation>
    <scope>NUCLEOTIDE SEQUENCE</scope>
</reference>
<name>A0A0F9EJ92_9ZZZZ</name>
<evidence type="ECO:0000313" key="2">
    <source>
        <dbReference type="EMBL" id="KKL74084.1"/>
    </source>
</evidence>
<dbReference type="EMBL" id="LAZR01024763">
    <property type="protein sequence ID" value="KKL74084.1"/>
    <property type="molecule type" value="Genomic_DNA"/>
</dbReference>
<comment type="caution">
    <text evidence="2">The sequence shown here is derived from an EMBL/GenBank/DDBJ whole genome shotgun (WGS) entry which is preliminary data.</text>
</comment>
<feature type="region of interest" description="Disordered" evidence="1">
    <location>
        <begin position="1"/>
        <end position="25"/>
    </location>
</feature>
<accession>A0A0F9EJ92</accession>
<organism evidence="2">
    <name type="scientific">marine sediment metagenome</name>
    <dbReference type="NCBI Taxonomy" id="412755"/>
    <lineage>
        <taxon>unclassified sequences</taxon>
        <taxon>metagenomes</taxon>
        <taxon>ecological metagenomes</taxon>
    </lineage>
</organism>
<evidence type="ECO:0000256" key="1">
    <source>
        <dbReference type="SAM" id="MobiDB-lite"/>
    </source>
</evidence>
<sequence>ALWGADTPDEASSVASNADSASTEELEAAGEILDKLKGGAR</sequence>
<feature type="compositionally biased region" description="Low complexity" evidence="1">
    <location>
        <begin position="11"/>
        <end position="21"/>
    </location>
</feature>
<protein>
    <submittedName>
        <fullName evidence="2">Uncharacterized protein</fullName>
    </submittedName>
</protein>
<dbReference type="AlphaFoldDB" id="A0A0F9EJ92"/>
<gene>
    <name evidence="2" type="ORF">LCGC14_2068490</name>
</gene>